<keyword evidence="2" id="KW-0808">Transferase</keyword>
<gene>
    <name evidence="2" type="ORF">D0C37_08125</name>
</gene>
<dbReference type="Pfam" id="PF00583">
    <property type="entry name" value="Acetyltransf_1"/>
    <property type="match status" value="1"/>
</dbReference>
<dbReference type="AlphaFoldDB" id="A0A385D876"/>
<name>A0A385D876_9ACTN</name>
<accession>A0A385D876</accession>
<dbReference type="Proteomes" id="UP000259636">
    <property type="component" value="Chromosome"/>
</dbReference>
<dbReference type="KEGG" id="sky:D0C37_08125"/>
<organism evidence="2 3">
    <name type="scientific">Streptomyces koyangensis</name>
    <dbReference type="NCBI Taxonomy" id="188770"/>
    <lineage>
        <taxon>Bacteria</taxon>
        <taxon>Bacillati</taxon>
        <taxon>Actinomycetota</taxon>
        <taxon>Actinomycetes</taxon>
        <taxon>Kitasatosporales</taxon>
        <taxon>Streptomycetaceae</taxon>
        <taxon>Streptomyces</taxon>
        <taxon>Streptomyces aurantiacus group</taxon>
    </lineage>
</organism>
<evidence type="ECO:0000313" key="3">
    <source>
        <dbReference type="Proteomes" id="UP000259636"/>
    </source>
</evidence>
<dbReference type="GeneID" id="300114159"/>
<dbReference type="GO" id="GO:0016747">
    <property type="term" value="F:acyltransferase activity, transferring groups other than amino-acyl groups"/>
    <property type="evidence" value="ECO:0007669"/>
    <property type="project" value="InterPro"/>
</dbReference>
<dbReference type="RefSeq" id="WP_117349032.1">
    <property type="nucleotide sequence ID" value="NZ_CP031742.1"/>
</dbReference>
<reference evidence="2 3" key="1">
    <citation type="submission" date="2018-08" db="EMBL/GenBank/DDBJ databases">
        <authorList>
            <person name="Ferrada E.E."/>
            <person name="Latorre B.A."/>
        </authorList>
    </citation>
    <scope>NUCLEOTIDE SEQUENCE [LARGE SCALE GENOMIC DNA]</scope>
    <source>
        <strain evidence="2 3">VK-A60T</strain>
    </source>
</reference>
<dbReference type="InterPro" id="IPR000182">
    <property type="entry name" value="GNAT_dom"/>
</dbReference>
<evidence type="ECO:0000259" key="1">
    <source>
        <dbReference type="PROSITE" id="PS51186"/>
    </source>
</evidence>
<evidence type="ECO:0000313" key="2">
    <source>
        <dbReference type="EMBL" id="AXQ54566.1"/>
    </source>
</evidence>
<dbReference type="InterPro" id="IPR016181">
    <property type="entry name" value="Acyl_CoA_acyltransferase"/>
</dbReference>
<dbReference type="Gene3D" id="3.40.630.30">
    <property type="match status" value="1"/>
</dbReference>
<dbReference type="SUPFAM" id="SSF55729">
    <property type="entry name" value="Acyl-CoA N-acyltransferases (Nat)"/>
    <property type="match status" value="1"/>
</dbReference>
<dbReference type="PROSITE" id="PS51186">
    <property type="entry name" value="GNAT"/>
    <property type="match status" value="1"/>
</dbReference>
<proteinExistence type="predicted"/>
<feature type="domain" description="N-acetyltransferase" evidence="1">
    <location>
        <begin position="1"/>
        <end position="184"/>
    </location>
</feature>
<dbReference type="EMBL" id="CP031742">
    <property type="protein sequence ID" value="AXQ54566.1"/>
    <property type="molecule type" value="Genomic_DNA"/>
</dbReference>
<protein>
    <submittedName>
        <fullName evidence="2">GNAT family N-acetyltransferase</fullName>
    </submittedName>
</protein>
<sequence length="186" mass="19402">MRIRPARPDDAPALAALFAANRHDALTERQRAEQGFVQGSFDEAALRAMAGAGNLLVAEDAGRLAGLVSLAAPGDVPDPPPPVAALLAAQDRLRWEGRPLSDTRWLLYGPVVVGAAHRGKGVARGLYEAALGAAAPRAEVVVAFIERVNEASRKVHVDGFGMAVLGGYEVHGRAYDVVAAAARPSA</sequence>